<keyword evidence="5" id="KW-1185">Reference proteome</keyword>
<dbReference type="InterPro" id="IPR043700">
    <property type="entry name" value="DSD"/>
</dbReference>
<dbReference type="EC" id="4.2.1.118" evidence="1"/>
<feature type="signal peptide" evidence="2">
    <location>
        <begin position="1"/>
        <end position="22"/>
    </location>
</feature>
<sequence>MRRAIATVCLSGLLTDKLPAIAAAGFDAVEIFENDLLQCSLKPAAVRQMCADLGLAIDLFQPFRDFDAASPAQLQRNLDRAERKFDLMQTLGTDLLLVCSNVQPDAPSDPAQLAEQFALLAERAGRRGLRLAHEALAWGTHVKLARQAWDVVRRVDHPALGMALDSFHTLVLKDDPASFAAIPGDKIFFVQLADAPWVPADVLTHSRHHRCFPGQGEMDVTGFMAQVLACGYTGPLSLEVFNDEFRAAPAHANAVDAMRSLRWLEEQIARRADAAPTPTAPRAANEVAARAAAWHLELLPPAPALDGWSFVEFAADRPTADRLATWLGALGFEAVGRHRSKDVALWALGETRIVINLEPESHARRHFERHGVSVCALALASTEAADSLARARALGCQWVPAQAAADELPLPAVQTPDASLLYFCEAPAAGQRPAFEHDFLIDAEALARATRPAQGAQVDHLVRALPGGQLEPWLLFERAVLGLTPRRNTVLNDPYGVSRSREIESDDGRIRTSLVVSERHPTAVTRTVSRYNGAGVQQIAIAVPDVLSLARSLRRAGAPLLPVTENYHDDLDARFGLDPAFSSALREAGVLYERDAQGGEYLHVYSAPFDDRFEIEFVERRGGYALYGSTNAPMRLAALGEWRRAQAAAAQDGAAG</sequence>
<comment type="catalytic activity">
    <reaction evidence="1">
        <text>3-dehydroshikimate = 3,4-dihydroxybenzoate + H2O</text>
        <dbReference type="Rhea" id="RHEA:24848"/>
        <dbReference type="ChEBI" id="CHEBI:15377"/>
        <dbReference type="ChEBI" id="CHEBI:16630"/>
        <dbReference type="ChEBI" id="CHEBI:36241"/>
        <dbReference type="EC" id="4.2.1.118"/>
    </reaction>
</comment>
<evidence type="ECO:0000313" key="5">
    <source>
        <dbReference type="Proteomes" id="UP001368500"/>
    </source>
</evidence>
<keyword evidence="1" id="KW-0479">Metal-binding</keyword>
<feature type="domain" description="VOC" evidence="3">
    <location>
        <begin position="304"/>
        <end position="426"/>
    </location>
</feature>
<keyword evidence="1" id="KW-0456">Lyase</keyword>
<dbReference type="PROSITE" id="PS51819">
    <property type="entry name" value="VOC"/>
    <property type="match status" value="2"/>
</dbReference>
<dbReference type="Proteomes" id="UP001368500">
    <property type="component" value="Unassembled WGS sequence"/>
</dbReference>
<comment type="caution">
    <text evidence="4">The sequence shown here is derived from an EMBL/GenBank/DDBJ whole genome shotgun (WGS) entry which is preliminary data.</text>
</comment>
<feature type="binding site" evidence="1">
    <location>
        <position position="191"/>
    </location>
    <ligand>
        <name>a divalent metal cation</name>
        <dbReference type="ChEBI" id="CHEBI:60240"/>
        <note>catalytic</note>
    </ligand>
</feature>
<organism evidence="4 5">
    <name type="scientific">Pseudaquabacterium rugosum</name>
    <dbReference type="NCBI Taxonomy" id="2984194"/>
    <lineage>
        <taxon>Bacteria</taxon>
        <taxon>Pseudomonadati</taxon>
        <taxon>Pseudomonadota</taxon>
        <taxon>Betaproteobacteria</taxon>
        <taxon>Burkholderiales</taxon>
        <taxon>Sphaerotilaceae</taxon>
        <taxon>Pseudaquabacterium</taxon>
    </lineage>
</organism>
<evidence type="ECO:0000256" key="2">
    <source>
        <dbReference type="SAM" id="SignalP"/>
    </source>
</evidence>
<evidence type="ECO:0000313" key="4">
    <source>
        <dbReference type="EMBL" id="MEK8025140.1"/>
    </source>
</evidence>
<dbReference type="Gene3D" id="3.20.20.150">
    <property type="entry name" value="Divalent-metal-dependent TIM barrel enzymes"/>
    <property type="match status" value="1"/>
</dbReference>
<dbReference type="SUPFAM" id="SSF51658">
    <property type="entry name" value="Xylose isomerase-like"/>
    <property type="match status" value="1"/>
</dbReference>
<dbReference type="InterPro" id="IPR029068">
    <property type="entry name" value="Glyas_Bleomycin-R_OHBP_Dase"/>
</dbReference>
<reference evidence="4 5" key="1">
    <citation type="submission" date="2024-04" db="EMBL/GenBank/DDBJ databases">
        <title>Novel species of the genus Ideonella isolated from streams.</title>
        <authorList>
            <person name="Lu H."/>
        </authorList>
    </citation>
    <scope>NUCLEOTIDE SEQUENCE [LARGE SCALE GENOMIC DNA]</scope>
    <source>
        <strain evidence="4 5">BYS139W</strain>
    </source>
</reference>
<dbReference type="InterPro" id="IPR050312">
    <property type="entry name" value="IolE/XylAMocC-like"/>
</dbReference>
<dbReference type="PANTHER" id="PTHR12110">
    <property type="entry name" value="HYDROXYPYRUVATE ISOMERASE"/>
    <property type="match status" value="1"/>
</dbReference>
<name>A0ABU9B7U2_9BURK</name>
<keyword evidence="2" id="KW-0732">Signal</keyword>
<dbReference type="InterPro" id="IPR037523">
    <property type="entry name" value="VOC_core"/>
</dbReference>
<feature type="binding site" evidence="1">
    <location>
        <position position="239"/>
    </location>
    <ligand>
        <name>a divalent metal cation</name>
        <dbReference type="ChEBI" id="CHEBI:60240"/>
        <note>catalytic</note>
    </ligand>
</feature>
<dbReference type="Pfam" id="PF01261">
    <property type="entry name" value="AP_endonuc_2"/>
    <property type="match status" value="1"/>
</dbReference>
<dbReference type="PANTHER" id="PTHR12110:SF21">
    <property type="entry name" value="XYLOSE ISOMERASE-LIKE TIM BARREL DOMAIN-CONTAINING PROTEIN"/>
    <property type="match status" value="1"/>
</dbReference>
<dbReference type="Pfam" id="PF14696">
    <property type="entry name" value="Glyoxalase_5"/>
    <property type="match status" value="1"/>
</dbReference>
<proteinExistence type="inferred from homology"/>
<feature type="binding site" evidence="1">
    <location>
        <position position="134"/>
    </location>
    <ligand>
        <name>a divalent metal cation</name>
        <dbReference type="ChEBI" id="CHEBI:60240"/>
        <note>catalytic</note>
    </ligand>
</feature>
<comment type="pathway">
    <text evidence="1">Aromatic compound metabolism; 3,4-dihydroxybenzoate biosynthesis.</text>
</comment>
<comment type="function">
    <text evidence="1">Catalyzes the conversion of 3-dehydroshikimate to protocatechuate (3,4-dihydroxybenzoate), a common intermediate of quinate and shikimate degradation pathways.</text>
</comment>
<dbReference type="InterPro" id="IPR013022">
    <property type="entry name" value="Xyl_isomerase-like_TIM-brl"/>
</dbReference>
<dbReference type="Gene3D" id="3.10.180.10">
    <property type="entry name" value="2,3-Dihydroxybiphenyl 1,2-Dioxygenase, domain 1"/>
    <property type="match status" value="2"/>
</dbReference>
<dbReference type="HAMAP" id="MF_02238">
    <property type="entry name" value="DSD"/>
    <property type="match status" value="1"/>
</dbReference>
<comment type="cofactor">
    <cofactor evidence="1">
        <name>a divalent metal cation</name>
        <dbReference type="ChEBI" id="CHEBI:60240"/>
    </cofactor>
</comment>
<dbReference type="RefSeq" id="WP_341372921.1">
    <property type="nucleotide sequence ID" value="NZ_JBBUTF010000003.1"/>
</dbReference>
<feature type="binding site" evidence="1">
    <location>
        <position position="165"/>
    </location>
    <ligand>
        <name>a divalent metal cation</name>
        <dbReference type="ChEBI" id="CHEBI:60240"/>
        <note>catalytic</note>
    </ligand>
</feature>
<protein>
    <recommendedName>
        <fullName evidence="1">3-dehydroshikimate dehydratase</fullName>
        <shortName evidence="1">DSD</shortName>
        <ecNumber evidence="1">4.2.1.118</ecNumber>
    </recommendedName>
</protein>
<gene>
    <name evidence="4" type="ORF">AACH11_04080</name>
</gene>
<accession>A0ABU9B7U2</accession>
<comment type="caution">
    <text evidence="1">Lacks conserved residue(s) required for the propagation of feature annotation.</text>
</comment>
<feature type="chain" id="PRO_5046788085" description="3-dehydroshikimate dehydratase" evidence="2">
    <location>
        <begin position="23"/>
        <end position="656"/>
    </location>
</feature>
<dbReference type="InterPro" id="IPR036237">
    <property type="entry name" value="Xyl_isomerase-like_sf"/>
</dbReference>
<dbReference type="SUPFAM" id="SSF54593">
    <property type="entry name" value="Glyoxalase/Bleomycin resistance protein/Dihydroxybiphenyl dioxygenase"/>
    <property type="match status" value="1"/>
</dbReference>
<feature type="domain" description="VOC" evidence="3">
    <location>
        <begin position="457"/>
        <end position="618"/>
    </location>
</feature>
<comment type="similarity">
    <text evidence="1">Belongs to the bacterial two-domain DSD family.</text>
</comment>
<evidence type="ECO:0000256" key="1">
    <source>
        <dbReference type="HAMAP-Rule" id="MF_02238"/>
    </source>
</evidence>
<evidence type="ECO:0000259" key="3">
    <source>
        <dbReference type="PROSITE" id="PS51819"/>
    </source>
</evidence>
<dbReference type="EMBL" id="JBBUTF010000003">
    <property type="protein sequence ID" value="MEK8025140.1"/>
    <property type="molecule type" value="Genomic_DNA"/>
</dbReference>